<name>M0B4Z0_NATA1</name>
<sequence>MTKKPRSHLTTISTTGLQDEAPVVREGDEFGDTPTTLDIRRATPATPLYARVTARLSPVDDDAGGAVRIALLDSPGRRTAVTDPAAIESGTGVRTTGWQRVRPAFNGGTATVQASNARVTAVTFELGVRNDI</sequence>
<dbReference type="Proteomes" id="UP000011554">
    <property type="component" value="Unassembled WGS sequence"/>
</dbReference>
<reference evidence="2 3" key="1">
    <citation type="journal article" date="2014" name="PLoS Genet.">
        <title>Phylogenetically driven sequencing of extremely halophilic archaea reveals strategies for static and dynamic osmo-response.</title>
        <authorList>
            <person name="Becker E.A."/>
            <person name="Seitzer P.M."/>
            <person name="Tritt A."/>
            <person name="Larsen D."/>
            <person name="Krusor M."/>
            <person name="Yao A.I."/>
            <person name="Wu D."/>
            <person name="Madern D."/>
            <person name="Eisen J.A."/>
            <person name="Darling A.E."/>
            <person name="Facciotti M.T."/>
        </authorList>
    </citation>
    <scope>NUCLEOTIDE SEQUENCE [LARGE SCALE GENOMIC DNA]</scope>
    <source>
        <strain evidence="2 3">DSM 12278</strain>
    </source>
</reference>
<dbReference type="AlphaFoldDB" id="M0B4Z0"/>
<evidence type="ECO:0000313" key="2">
    <source>
        <dbReference type="EMBL" id="ELZ05966.1"/>
    </source>
</evidence>
<comment type="caution">
    <text evidence="2">The sequence shown here is derived from an EMBL/GenBank/DDBJ whole genome shotgun (WGS) entry which is preliminary data.</text>
</comment>
<keyword evidence="3" id="KW-1185">Reference proteome</keyword>
<dbReference type="EMBL" id="AOIO01000003">
    <property type="protein sequence ID" value="ELZ05966.1"/>
    <property type="molecule type" value="Genomic_DNA"/>
</dbReference>
<evidence type="ECO:0000313" key="3">
    <source>
        <dbReference type="Proteomes" id="UP000011554"/>
    </source>
</evidence>
<gene>
    <name evidence="2" type="ORF">C481_00490</name>
</gene>
<dbReference type="PATRIC" id="fig|29540.5.peg.101"/>
<dbReference type="RefSeq" id="WP_006106773.1">
    <property type="nucleotide sequence ID" value="NZ_AOIO01000003.1"/>
</dbReference>
<protein>
    <submittedName>
        <fullName evidence="2">Uncharacterized protein</fullName>
    </submittedName>
</protein>
<feature type="region of interest" description="Disordered" evidence="1">
    <location>
        <begin position="1"/>
        <end position="21"/>
    </location>
</feature>
<evidence type="ECO:0000256" key="1">
    <source>
        <dbReference type="SAM" id="MobiDB-lite"/>
    </source>
</evidence>
<feature type="compositionally biased region" description="Polar residues" evidence="1">
    <location>
        <begin position="8"/>
        <end position="17"/>
    </location>
</feature>
<proteinExistence type="predicted"/>
<accession>M0B4Z0</accession>
<organism evidence="2 3">
    <name type="scientific">Natrialba asiatica (strain ATCC 700177 / DSM 12278 / JCM 9576 / FERM P-10747 / NBRC 102637 / 172P1)</name>
    <dbReference type="NCBI Taxonomy" id="29540"/>
    <lineage>
        <taxon>Archaea</taxon>
        <taxon>Methanobacteriati</taxon>
        <taxon>Methanobacteriota</taxon>
        <taxon>Stenosarchaea group</taxon>
        <taxon>Halobacteria</taxon>
        <taxon>Halobacteriales</taxon>
        <taxon>Natrialbaceae</taxon>
        <taxon>Natrialba</taxon>
    </lineage>
</organism>
<dbReference type="OrthoDB" id="375414at2157"/>